<proteinExistence type="predicted"/>
<evidence type="ECO:0000313" key="4">
    <source>
        <dbReference type="WBParaSite" id="HPBE_0001944601-mRNA-1"/>
    </source>
</evidence>
<feature type="region of interest" description="Disordered" evidence="1">
    <location>
        <begin position="58"/>
        <end position="104"/>
    </location>
</feature>
<organism evidence="3 4">
    <name type="scientific">Heligmosomoides polygyrus</name>
    <name type="common">Parasitic roundworm</name>
    <dbReference type="NCBI Taxonomy" id="6339"/>
    <lineage>
        <taxon>Eukaryota</taxon>
        <taxon>Metazoa</taxon>
        <taxon>Ecdysozoa</taxon>
        <taxon>Nematoda</taxon>
        <taxon>Chromadorea</taxon>
        <taxon>Rhabditida</taxon>
        <taxon>Rhabditina</taxon>
        <taxon>Rhabditomorpha</taxon>
        <taxon>Strongyloidea</taxon>
        <taxon>Heligmosomidae</taxon>
        <taxon>Heligmosomoides</taxon>
    </lineage>
</organism>
<dbReference type="OrthoDB" id="5864342at2759"/>
<dbReference type="Proteomes" id="UP000050761">
    <property type="component" value="Unassembled WGS sequence"/>
</dbReference>
<evidence type="ECO:0000313" key="2">
    <source>
        <dbReference type="EMBL" id="VDP15135.1"/>
    </source>
</evidence>
<accession>A0A3P8CA42</accession>
<evidence type="ECO:0000313" key="3">
    <source>
        <dbReference type="Proteomes" id="UP000050761"/>
    </source>
</evidence>
<gene>
    <name evidence="2" type="ORF">HPBE_LOCUS19444</name>
</gene>
<feature type="compositionally biased region" description="Polar residues" evidence="1">
    <location>
        <begin position="87"/>
        <end position="96"/>
    </location>
</feature>
<name>A0A183GBH0_HELPZ</name>
<keyword evidence="3" id="KW-1185">Reference proteome</keyword>
<dbReference type="WBParaSite" id="HPBE_0001944601-mRNA-1">
    <property type="protein sequence ID" value="HPBE_0001944601-mRNA-1"/>
    <property type="gene ID" value="HPBE_0001944601"/>
</dbReference>
<protein>
    <submittedName>
        <fullName evidence="4">FLYWCH-type domain-containing protein</fullName>
    </submittedName>
</protein>
<dbReference type="AlphaFoldDB" id="A0A183GBH0"/>
<reference evidence="2 3" key="1">
    <citation type="submission" date="2018-11" db="EMBL/GenBank/DDBJ databases">
        <authorList>
            <consortium name="Pathogen Informatics"/>
        </authorList>
    </citation>
    <scope>NUCLEOTIDE SEQUENCE [LARGE SCALE GENOMIC DNA]</scope>
</reference>
<dbReference type="EMBL" id="UZAH01031365">
    <property type="protein sequence ID" value="VDP15135.1"/>
    <property type="molecule type" value="Genomic_DNA"/>
</dbReference>
<sequence>MPSGPHVVIKLSDGGFCAVPIDLSEKELDCISRLDSATLLEHRSETAEELVYEVRTNYHNKDQLEDTNQPSSSDDEEEARPMEEEPGTSQLQSSENGESHFYGLPERSKYRQHTVLVHKISGRQTCYAFSLHKRHQNSKIYRCIGCKKAGKFTGIVHDLEFASNPCGLRHTCIPTKWTNGISQRTFYEKCQEWRGDPKYATHDQYKEYGNLFYETERSERLAERDKEATLVNFSDYERCRVTIRRNLRQHLKSAVTMEHIPDYLSTNADGSRFLQFQTDDMHNYLSEKVIRL</sequence>
<evidence type="ECO:0000256" key="1">
    <source>
        <dbReference type="SAM" id="MobiDB-lite"/>
    </source>
</evidence>
<reference evidence="4" key="2">
    <citation type="submission" date="2019-09" db="UniProtKB">
        <authorList>
            <consortium name="WormBaseParasite"/>
        </authorList>
    </citation>
    <scope>IDENTIFICATION</scope>
</reference>
<accession>A0A183GBH0</accession>